<feature type="compositionally biased region" description="Low complexity" evidence="1">
    <location>
        <begin position="71"/>
        <end position="86"/>
    </location>
</feature>
<evidence type="ECO:0000313" key="2">
    <source>
        <dbReference type="EMBL" id="PWN95615.1"/>
    </source>
</evidence>
<organism evidence="2 3">
    <name type="scientific">Tilletiopsis washingtonensis</name>
    <dbReference type="NCBI Taxonomy" id="58919"/>
    <lineage>
        <taxon>Eukaryota</taxon>
        <taxon>Fungi</taxon>
        <taxon>Dikarya</taxon>
        <taxon>Basidiomycota</taxon>
        <taxon>Ustilaginomycotina</taxon>
        <taxon>Exobasidiomycetes</taxon>
        <taxon>Entylomatales</taxon>
        <taxon>Entylomatales incertae sedis</taxon>
        <taxon>Tilletiopsis</taxon>
    </lineage>
</organism>
<evidence type="ECO:0000256" key="1">
    <source>
        <dbReference type="SAM" id="MobiDB-lite"/>
    </source>
</evidence>
<keyword evidence="3" id="KW-1185">Reference proteome</keyword>
<gene>
    <name evidence="2" type="ORF">FA09DRAFT_134809</name>
</gene>
<dbReference type="GeneID" id="37266638"/>
<sequence length="276" mass="29531">MTVHSAEAYIERAVEFAEGLRHEYLDADGNRLAPVTPEQPIMASALEVNTASSAAQPHSAQAKPSKDDKATLASSEPAAAASAAPAPANVKQAAAAAPHDAELAAVAPPRSEIALRRGPQAPSGTVTRRESGELAELRRKLFLTRDRHDGLFDTLAWTRALEKGYEEAWRVSKTRRCDTRLALTTCHRSAGSQALTSRTRPSGMHCPSRRPRSAPATSGCDAGAAPRGFIQPTFPFLSPDMTCTTSRPSHPLPRRHARAAWQTAMLGRPKGSRCGC</sequence>
<feature type="compositionally biased region" description="Low complexity" evidence="1">
    <location>
        <begin position="51"/>
        <end position="63"/>
    </location>
</feature>
<name>A0A316Z5X8_9BASI</name>
<protein>
    <submittedName>
        <fullName evidence="2">Uncharacterized protein</fullName>
    </submittedName>
</protein>
<dbReference type="OrthoDB" id="421121at2759"/>
<proteinExistence type="predicted"/>
<accession>A0A316Z5X8</accession>
<dbReference type="EMBL" id="KZ819303">
    <property type="protein sequence ID" value="PWN95615.1"/>
    <property type="molecule type" value="Genomic_DNA"/>
</dbReference>
<dbReference type="RefSeq" id="XP_025595894.1">
    <property type="nucleotide sequence ID" value="XM_025739092.1"/>
</dbReference>
<feature type="region of interest" description="Disordered" evidence="1">
    <location>
        <begin position="108"/>
        <end position="132"/>
    </location>
</feature>
<dbReference type="STRING" id="58919.A0A316Z5X8"/>
<dbReference type="Proteomes" id="UP000245946">
    <property type="component" value="Unassembled WGS sequence"/>
</dbReference>
<feature type="region of interest" description="Disordered" evidence="1">
    <location>
        <begin position="49"/>
        <end position="86"/>
    </location>
</feature>
<dbReference type="AlphaFoldDB" id="A0A316Z5X8"/>
<feature type="region of interest" description="Disordered" evidence="1">
    <location>
        <begin position="192"/>
        <end position="224"/>
    </location>
</feature>
<reference evidence="2 3" key="1">
    <citation type="journal article" date="2018" name="Mol. Biol. Evol.">
        <title>Broad Genomic Sampling Reveals a Smut Pathogenic Ancestry of the Fungal Clade Ustilaginomycotina.</title>
        <authorList>
            <person name="Kijpornyongpan T."/>
            <person name="Mondo S.J."/>
            <person name="Barry K."/>
            <person name="Sandor L."/>
            <person name="Lee J."/>
            <person name="Lipzen A."/>
            <person name="Pangilinan J."/>
            <person name="LaButti K."/>
            <person name="Hainaut M."/>
            <person name="Henrissat B."/>
            <person name="Grigoriev I.V."/>
            <person name="Spatafora J.W."/>
            <person name="Aime M.C."/>
        </authorList>
    </citation>
    <scope>NUCLEOTIDE SEQUENCE [LARGE SCALE GENOMIC DNA]</scope>
    <source>
        <strain evidence="2 3">MCA 4186</strain>
    </source>
</reference>
<evidence type="ECO:0000313" key="3">
    <source>
        <dbReference type="Proteomes" id="UP000245946"/>
    </source>
</evidence>